<evidence type="ECO:0000313" key="1">
    <source>
        <dbReference type="EMBL" id="EFG78712.1"/>
    </source>
</evidence>
<comment type="caution">
    <text evidence="1">The sequence shown here is derived from an EMBL/GenBank/DDBJ whole genome shotgun (WGS) entry which is preliminary data.</text>
</comment>
<accession>D5P594</accession>
<sequence>MDPPAGLSWARAGVDVARLTGRLCRCGGGIPGIGISNMAAG</sequence>
<dbReference type="EMBL" id="ADNV01000097">
    <property type="protein sequence ID" value="EFG78712.1"/>
    <property type="molecule type" value="Genomic_DNA"/>
</dbReference>
<dbReference type="AlphaFoldDB" id="D5P594"/>
<name>D5P594_9MYCO</name>
<gene>
    <name evidence="1" type="ORF">HMPREF0591_1338</name>
</gene>
<protein>
    <submittedName>
        <fullName evidence="1">Uncharacterized protein</fullName>
    </submittedName>
</protein>
<organism evidence="1 2">
    <name type="scientific">Mycobacterium parascrofulaceum ATCC BAA-614</name>
    <dbReference type="NCBI Taxonomy" id="525368"/>
    <lineage>
        <taxon>Bacteria</taxon>
        <taxon>Bacillati</taxon>
        <taxon>Actinomycetota</taxon>
        <taxon>Actinomycetes</taxon>
        <taxon>Mycobacteriales</taxon>
        <taxon>Mycobacteriaceae</taxon>
        <taxon>Mycobacterium</taxon>
        <taxon>Mycobacterium simiae complex</taxon>
    </lineage>
</organism>
<dbReference type="HOGENOM" id="CLU_3273053_0_0_11"/>
<keyword evidence="2" id="KW-1185">Reference proteome</keyword>
<dbReference type="Proteomes" id="UP000003653">
    <property type="component" value="Unassembled WGS sequence"/>
</dbReference>
<proteinExistence type="predicted"/>
<reference evidence="1 2" key="1">
    <citation type="submission" date="2010-04" db="EMBL/GenBank/DDBJ databases">
        <authorList>
            <person name="Muzny D."/>
            <person name="Qin X."/>
            <person name="Deng J."/>
            <person name="Jiang H."/>
            <person name="Liu Y."/>
            <person name="Qu J."/>
            <person name="Song X.-Z."/>
            <person name="Zhang L."/>
            <person name="Thornton R."/>
            <person name="Coyle M."/>
            <person name="Francisco L."/>
            <person name="Jackson L."/>
            <person name="Javaid M."/>
            <person name="Korchina V."/>
            <person name="Kovar C."/>
            <person name="Mata R."/>
            <person name="Mathew T."/>
            <person name="Ngo R."/>
            <person name="Nguyen L."/>
            <person name="Nguyen N."/>
            <person name="Okwuonu G."/>
            <person name="Ongeri F."/>
            <person name="Pham C."/>
            <person name="Simmons D."/>
            <person name="Wilczek-Boney K."/>
            <person name="Hale W."/>
            <person name="Jakkamsetti A."/>
            <person name="Pham P."/>
            <person name="Ruth R."/>
            <person name="San Lucas F."/>
            <person name="Warren J."/>
            <person name="Zhang J."/>
            <person name="Zhao Z."/>
            <person name="Zhou C."/>
            <person name="Zhu D."/>
            <person name="Lee S."/>
            <person name="Bess C."/>
            <person name="Blankenburg K."/>
            <person name="Forbes L."/>
            <person name="Fu Q."/>
            <person name="Gubbala S."/>
            <person name="Hirani K."/>
            <person name="Jayaseelan J.C."/>
            <person name="Lara F."/>
            <person name="Munidasa M."/>
            <person name="Palculict T."/>
            <person name="Patil S."/>
            <person name="Pu L.-L."/>
            <person name="Saada N."/>
            <person name="Tang L."/>
            <person name="Weissenberger G."/>
            <person name="Zhu Y."/>
            <person name="Hemphill L."/>
            <person name="Shang Y."/>
            <person name="Youmans B."/>
            <person name="Ayvaz T."/>
            <person name="Ross M."/>
            <person name="Santibanez J."/>
            <person name="Aqrawi P."/>
            <person name="Gross S."/>
            <person name="Joshi V."/>
            <person name="Fowler G."/>
            <person name="Nazareth L."/>
            <person name="Reid J."/>
            <person name="Worley K."/>
            <person name="Petrosino J."/>
            <person name="Highlander S."/>
            <person name="Gibbs R."/>
        </authorList>
    </citation>
    <scope>NUCLEOTIDE SEQUENCE [LARGE SCALE GENOMIC DNA]</scope>
    <source>
        <strain evidence="1 2">ATCC BAA-614</strain>
    </source>
</reference>
<evidence type="ECO:0000313" key="2">
    <source>
        <dbReference type="Proteomes" id="UP000003653"/>
    </source>
</evidence>